<keyword evidence="2" id="KW-1185">Reference proteome</keyword>
<accession>A0A545W507</accession>
<evidence type="ECO:0000313" key="1">
    <source>
        <dbReference type="EMBL" id="TQV97817.1"/>
    </source>
</evidence>
<dbReference type="EMBL" id="SPUK01000004">
    <property type="protein sequence ID" value="TQV97817.1"/>
    <property type="molecule type" value="Genomic_DNA"/>
</dbReference>
<dbReference type="OrthoDB" id="4664297at2759"/>
<dbReference type="Proteomes" id="UP000315783">
    <property type="component" value="Unassembled WGS sequence"/>
</dbReference>
<sequence length="217" mass="22771">MPAQNLQHLLRLTVGIVAVLTLLVYFSPDAVPALASMATTSGSSGGPSADPIPQLAVTLAPVPGADPPALRATITNNNPFPVSFLDYDSPVDELAVPLGLVELTPAEGGSPVALDGRLLANRPWPPRADFVVEVPAGGGTVVSGDIALRPADVPYGKLGDAFSVRMKGPWRAVFAMPRSQVTDELLEHIPEGARTYQGTFESDRIVMNVDSAKLDLK</sequence>
<reference evidence="1 2" key="1">
    <citation type="journal article" date="2019" name="Appl. Microbiol. Biotechnol.">
        <title>Genome sequence of Isaria javanica and comparative genome analysis insights into family S53 peptidase evolution in fungal entomopathogens.</title>
        <authorList>
            <person name="Lin R."/>
            <person name="Zhang X."/>
            <person name="Xin B."/>
            <person name="Zou M."/>
            <person name="Gao Y."/>
            <person name="Qin F."/>
            <person name="Hu Q."/>
            <person name="Xie B."/>
            <person name="Cheng X."/>
        </authorList>
    </citation>
    <scope>NUCLEOTIDE SEQUENCE [LARGE SCALE GENOMIC DNA]</scope>
    <source>
        <strain evidence="1 2">IJ1G</strain>
    </source>
</reference>
<organism evidence="1 2">
    <name type="scientific">Cordyceps javanica</name>
    <dbReference type="NCBI Taxonomy" id="43265"/>
    <lineage>
        <taxon>Eukaryota</taxon>
        <taxon>Fungi</taxon>
        <taxon>Dikarya</taxon>
        <taxon>Ascomycota</taxon>
        <taxon>Pezizomycotina</taxon>
        <taxon>Sordariomycetes</taxon>
        <taxon>Hypocreomycetidae</taxon>
        <taxon>Hypocreales</taxon>
        <taxon>Cordycipitaceae</taxon>
        <taxon>Cordyceps</taxon>
    </lineage>
</organism>
<evidence type="ECO:0000313" key="2">
    <source>
        <dbReference type="Proteomes" id="UP000315783"/>
    </source>
</evidence>
<gene>
    <name evidence="1" type="ORF">IF1G_03560</name>
</gene>
<proteinExistence type="predicted"/>
<comment type="caution">
    <text evidence="1">The sequence shown here is derived from an EMBL/GenBank/DDBJ whole genome shotgun (WGS) entry which is preliminary data.</text>
</comment>
<name>A0A545W507_9HYPO</name>
<dbReference type="AlphaFoldDB" id="A0A545W507"/>
<protein>
    <submittedName>
        <fullName evidence="1">Uncharacterized protein</fullName>
    </submittedName>
</protein>